<gene>
    <name evidence="8" type="ORF">Agub_g5143</name>
</gene>
<dbReference type="InterPro" id="IPR003613">
    <property type="entry name" value="Ubox_domain"/>
</dbReference>
<dbReference type="PANTHER" id="PTHR14134:SF2">
    <property type="entry name" value="E3 UBIQUITIN-PROTEIN LIGASE RAD18"/>
    <property type="match status" value="1"/>
</dbReference>
<evidence type="ECO:0000313" key="9">
    <source>
        <dbReference type="Proteomes" id="UP001054857"/>
    </source>
</evidence>
<feature type="compositionally biased region" description="Gly residues" evidence="5">
    <location>
        <begin position="503"/>
        <end position="514"/>
    </location>
</feature>
<dbReference type="GO" id="GO:0003697">
    <property type="term" value="F:single-stranded DNA binding"/>
    <property type="evidence" value="ECO:0007669"/>
    <property type="project" value="InterPro"/>
</dbReference>
<dbReference type="GO" id="GO:0097505">
    <property type="term" value="C:Rad6-Rad18 complex"/>
    <property type="evidence" value="ECO:0007669"/>
    <property type="project" value="TreeGrafter"/>
</dbReference>
<feature type="compositionally biased region" description="Basic and acidic residues" evidence="5">
    <location>
        <begin position="891"/>
        <end position="902"/>
    </location>
</feature>
<feature type="compositionally biased region" description="Low complexity" evidence="5">
    <location>
        <begin position="1000"/>
        <end position="1009"/>
    </location>
</feature>
<dbReference type="PROSITE" id="PS00518">
    <property type="entry name" value="ZF_RING_1"/>
    <property type="match status" value="1"/>
</dbReference>
<feature type="compositionally biased region" description="Gly residues" evidence="5">
    <location>
        <begin position="757"/>
        <end position="771"/>
    </location>
</feature>
<feature type="domain" description="RING-type" evidence="6">
    <location>
        <begin position="19"/>
        <end position="63"/>
    </location>
</feature>
<feature type="compositionally biased region" description="Polar residues" evidence="5">
    <location>
        <begin position="813"/>
        <end position="825"/>
    </location>
</feature>
<dbReference type="GO" id="GO:0008270">
    <property type="term" value="F:zinc ion binding"/>
    <property type="evidence" value="ECO:0007669"/>
    <property type="project" value="UniProtKB-KW"/>
</dbReference>
<sequence length="1057" mass="106246">MEDDDPPPELTALHMSLSCQICKELMEGPITTSCGHSFCSACIRSSLDFCRSQNQKTTCPSCRKDCDPKDLRPSAAIRQAVAAFPAATAAVKANTERLAAAEQEIAILREAVKANVRCAAAAAAAAHEAAPVAAPATVTGPVPGPNAQITESHYDVEPAGNDKGRDAAATTATLSVSAAHAAKDEVAQGVEEHAQEASVAHQQQQLTPAAVGVKRRRGRPPGKRSAAIISVDSNKRSRTELRANDFVDSDEDFLADDVAEAEDDGDDDEDYRPSPSVSDLRGGRNTRQRTAAAAAAAAGSTPHASGQQRSSRRTRRGAPVPSGAEAEANGIHGDGDASMEDVDGPSGEAAAGMGAGAAPVAPTRPNTAGRTGTETAATAAAAAADMGAAGSGPPAAAAGTVRREGAGAPNTEAPADGKGECPLCNARFPMSQLEAHVELCLAWTSTKVRGSSGGGAGNDSGGGQALAHAGAAAGGRGGFGGLGRAGGGGGGVAAAGGLRLRGSAGGGSGGGAPGGEERPPTDVKIPPSRVFHVVKDKVARTFLQEWGLPTHGSKQEMADRYTRYRSFLQTERDKATTLSMEALLAAFLARERQLEANRRLPPSAPSWAIRSIQAATEQINRPNRRPTPPTAPHNNNNNNHPAAPAPDSAPTAAPALAPASAPAAAAAPAVDTAAAAAPGDVAAAAPVMAPVAPAAVTAGRGEELGHLVGTAARGGGQGAEMTHGSETEGMEAEADEEPRRGAVDAAQGEQQEQAEGAAGGRGGRAGPGLAVGGATPEVITIDDSSSSGMDEEEQVDREVGGGAQRSERGLSISRGSPGTGNNENAVGSEYTDRVSGACSDGSDEGGGAAAAGSSRDGAAAAAAAEERSAPGSGAYGGRAGAPPPPQQQRHQQQEDPDPHLPEGRNAGDGGGSSPDACGDSSGGGYLGNRGGIEGRQEAAEGDAALAEEGHVSWIAARAHPNLRRLPPQPLYYHGPQQPQLPPVAVQLPPQALAALAPALAAAGPPQLAPSWLLHSSSAAVGSTPHHQHQPRQSHQQSHHERGPSGQNPGQQLQQPPP</sequence>
<feature type="domain" description="SAP" evidence="7">
    <location>
        <begin position="531"/>
        <end position="565"/>
    </location>
</feature>
<feature type="region of interest" description="Disordered" evidence="5">
    <location>
        <begin position="198"/>
        <end position="225"/>
    </location>
</feature>
<evidence type="ECO:0000256" key="3">
    <source>
        <dbReference type="ARBA" id="ARBA00022833"/>
    </source>
</evidence>
<keyword evidence="1" id="KW-0479">Metal-binding</keyword>
<dbReference type="GO" id="GO:0005634">
    <property type="term" value="C:nucleus"/>
    <property type="evidence" value="ECO:0007669"/>
    <property type="project" value="TreeGrafter"/>
</dbReference>
<feature type="region of interest" description="Disordered" evidence="5">
    <location>
        <begin position="709"/>
        <end position="943"/>
    </location>
</feature>
<comment type="caution">
    <text evidence="8">The sequence shown here is derived from an EMBL/GenBank/DDBJ whole genome shotgun (WGS) entry which is preliminary data.</text>
</comment>
<dbReference type="InterPro" id="IPR039577">
    <property type="entry name" value="Rad18"/>
</dbReference>
<feature type="region of interest" description="Disordered" evidence="5">
    <location>
        <begin position="1000"/>
        <end position="1057"/>
    </location>
</feature>
<dbReference type="InterPro" id="IPR017907">
    <property type="entry name" value="Znf_RING_CS"/>
</dbReference>
<evidence type="ECO:0000259" key="6">
    <source>
        <dbReference type="PROSITE" id="PS50089"/>
    </source>
</evidence>
<name>A0AAD3DNH8_9CHLO</name>
<feature type="compositionally biased region" description="Low complexity" evidence="5">
    <location>
        <begin position="850"/>
        <end position="863"/>
    </location>
</feature>
<feature type="compositionally biased region" description="Acidic residues" evidence="5">
    <location>
        <begin position="260"/>
        <end position="270"/>
    </location>
</feature>
<proteinExistence type="predicted"/>
<feature type="compositionally biased region" description="Low complexity" evidence="5">
    <location>
        <begin position="632"/>
        <end position="656"/>
    </location>
</feature>
<dbReference type="GO" id="GO:0006301">
    <property type="term" value="P:DNA damage tolerance"/>
    <property type="evidence" value="ECO:0007669"/>
    <property type="project" value="InterPro"/>
</dbReference>
<dbReference type="Pfam" id="PF00097">
    <property type="entry name" value="zf-C3HC4"/>
    <property type="match status" value="1"/>
</dbReference>
<dbReference type="AlphaFoldDB" id="A0AAD3DNH8"/>
<feature type="compositionally biased region" description="Basic residues" evidence="5">
    <location>
        <begin position="213"/>
        <end position="222"/>
    </location>
</feature>
<reference evidence="8 9" key="1">
    <citation type="journal article" date="2021" name="Sci. Rep.">
        <title>Genome sequencing of the multicellular alga Astrephomene provides insights into convergent evolution of germ-soma differentiation.</title>
        <authorList>
            <person name="Yamashita S."/>
            <person name="Yamamoto K."/>
            <person name="Matsuzaki R."/>
            <person name="Suzuki S."/>
            <person name="Yamaguchi H."/>
            <person name="Hirooka S."/>
            <person name="Minakuchi Y."/>
            <person name="Miyagishima S."/>
            <person name="Kawachi M."/>
            <person name="Toyoda A."/>
            <person name="Nozaki H."/>
        </authorList>
    </citation>
    <scope>NUCLEOTIDE SEQUENCE [LARGE SCALE GENOMIC DNA]</scope>
    <source>
        <strain evidence="8 9">NIES-4017</strain>
    </source>
</reference>
<keyword evidence="9" id="KW-1185">Reference proteome</keyword>
<dbReference type="EMBL" id="BMAR01000006">
    <property type="protein sequence ID" value="GFR43997.1"/>
    <property type="molecule type" value="Genomic_DNA"/>
</dbReference>
<feature type="region of interest" description="Disordered" evidence="5">
    <location>
        <begin position="964"/>
        <end position="983"/>
    </location>
</feature>
<dbReference type="SMART" id="SM00184">
    <property type="entry name" value="RING"/>
    <property type="match status" value="1"/>
</dbReference>
<dbReference type="PANTHER" id="PTHR14134">
    <property type="entry name" value="E3 UBIQUITIN-PROTEIN LIGASE RAD18"/>
    <property type="match status" value="1"/>
</dbReference>
<keyword evidence="2 4" id="KW-0863">Zinc-finger</keyword>
<feature type="region of interest" description="Disordered" evidence="5">
    <location>
        <begin position="448"/>
        <end position="471"/>
    </location>
</feature>
<dbReference type="SUPFAM" id="SSF57850">
    <property type="entry name" value="RING/U-box"/>
    <property type="match status" value="1"/>
</dbReference>
<dbReference type="PROSITE" id="PS50800">
    <property type="entry name" value="SAP"/>
    <property type="match status" value="1"/>
</dbReference>
<dbReference type="Proteomes" id="UP001054857">
    <property type="component" value="Unassembled WGS sequence"/>
</dbReference>
<feature type="compositionally biased region" description="Low complexity" evidence="5">
    <location>
        <begin position="1043"/>
        <end position="1057"/>
    </location>
</feature>
<feature type="region of interest" description="Disordered" evidence="5">
    <location>
        <begin position="618"/>
        <end position="656"/>
    </location>
</feature>
<evidence type="ECO:0000259" key="7">
    <source>
        <dbReference type="PROSITE" id="PS50800"/>
    </source>
</evidence>
<evidence type="ECO:0000256" key="4">
    <source>
        <dbReference type="PROSITE-ProRule" id="PRU00175"/>
    </source>
</evidence>
<feature type="compositionally biased region" description="Low complexity" evidence="5">
    <location>
        <begin position="974"/>
        <end position="983"/>
    </location>
</feature>
<feature type="region of interest" description="Disordered" evidence="5">
    <location>
        <begin position="260"/>
        <end position="418"/>
    </location>
</feature>
<dbReference type="GO" id="GO:0061630">
    <property type="term" value="F:ubiquitin protein ligase activity"/>
    <property type="evidence" value="ECO:0007669"/>
    <property type="project" value="InterPro"/>
</dbReference>
<evidence type="ECO:0000256" key="1">
    <source>
        <dbReference type="ARBA" id="ARBA00022723"/>
    </source>
</evidence>
<feature type="compositionally biased region" description="Gly residues" evidence="5">
    <location>
        <begin position="920"/>
        <end position="931"/>
    </location>
</feature>
<evidence type="ECO:0000256" key="5">
    <source>
        <dbReference type="SAM" id="MobiDB-lite"/>
    </source>
</evidence>
<feature type="region of interest" description="Disordered" evidence="5">
    <location>
        <begin position="503"/>
        <end position="525"/>
    </location>
</feature>
<evidence type="ECO:0008006" key="10">
    <source>
        <dbReference type="Google" id="ProtNLM"/>
    </source>
</evidence>
<dbReference type="InterPro" id="IPR003034">
    <property type="entry name" value="SAP_dom"/>
</dbReference>
<accession>A0AAD3DNH8</accession>
<organism evidence="8 9">
    <name type="scientific">Astrephomene gubernaculifera</name>
    <dbReference type="NCBI Taxonomy" id="47775"/>
    <lineage>
        <taxon>Eukaryota</taxon>
        <taxon>Viridiplantae</taxon>
        <taxon>Chlorophyta</taxon>
        <taxon>core chlorophytes</taxon>
        <taxon>Chlorophyceae</taxon>
        <taxon>CS clade</taxon>
        <taxon>Chlamydomonadales</taxon>
        <taxon>Astrephomenaceae</taxon>
        <taxon>Astrephomene</taxon>
    </lineage>
</organism>
<dbReference type="InterPro" id="IPR001841">
    <property type="entry name" value="Znf_RING"/>
</dbReference>
<feature type="compositionally biased region" description="Low complexity" evidence="5">
    <location>
        <begin position="344"/>
        <end position="400"/>
    </location>
</feature>
<feature type="compositionally biased region" description="Gly residues" evidence="5">
    <location>
        <begin position="451"/>
        <end position="464"/>
    </location>
</feature>
<feature type="compositionally biased region" description="Low complexity" evidence="5">
    <location>
        <begin position="743"/>
        <end position="756"/>
    </location>
</feature>
<dbReference type="InterPro" id="IPR018957">
    <property type="entry name" value="Znf_C3HC4_RING-type"/>
</dbReference>
<dbReference type="PROSITE" id="PS50089">
    <property type="entry name" value="ZF_RING_2"/>
    <property type="match status" value="1"/>
</dbReference>
<evidence type="ECO:0000313" key="8">
    <source>
        <dbReference type="EMBL" id="GFR43997.1"/>
    </source>
</evidence>
<protein>
    <recommendedName>
        <fullName evidence="10">RING-type E3 ubiquitin transferase RAD18</fullName>
    </recommendedName>
</protein>
<keyword evidence="3" id="KW-0862">Zinc</keyword>
<dbReference type="InterPro" id="IPR013083">
    <property type="entry name" value="Znf_RING/FYVE/PHD"/>
</dbReference>
<dbReference type="GO" id="GO:0006513">
    <property type="term" value="P:protein monoubiquitination"/>
    <property type="evidence" value="ECO:0007669"/>
    <property type="project" value="InterPro"/>
</dbReference>
<dbReference type="Gene3D" id="3.30.40.10">
    <property type="entry name" value="Zinc/RING finger domain, C3HC4 (zinc finger)"/>
    <property type="match status" value="1"/>
</dbReference>
<evidence type="ECO:0000256" key="2">
    <source>
        <dbReference type="ARBA" id="ARBA00022771"/>
    </source>
</evidence>
<feature type="non-terminal residue" evidence="8">
    <location>
        <position position="1057"/>
    </location>
</feature>
<dbReference type="SMART" id="SM00504">
    <property type="entry name" value="Ubox"/>
    <property type="match status" value="1"/>
</dbReference>